<keyword evidence="1" id="KW-1133">Transmembrane helix</keyword>
<sequence length="120" mass="12436">MKVLKITVILAILFSLAAFIVAWVIGAKSDTKSSSGNTGPPAFAVGKAPLYSHTASNVGFTESFTDTPNVTTVTIVVPPPTTFLTVSSEAPRLNHTATSGVLINATALPPLRPIQSATDE</sequence>
<name>A0A8H4IQL0_9PEZI</name>
<dbReference type="Proteomes" id="UP000572817">
    <property type="component" value="Unassembled WGS sequence"/>
</dbReference>
<comment type="caution">
    <text evidence="2">The sequence shown here is derived from an EMBL/GenBank/DDBJ whole genome shotgun (WGS) entry which is preliminary data.</text>
</comment>
<protein>
    <submittedName>
        <fullName evidence="2">Uncharacterized protein</fullName>
    </submittedName>
</protein>
<keyword evidence="1" id="KW-0812">Transmembrane</keyword>
<organism evidence="2 3">
    <name type="scientific">Botryosphaeria dothidea</name>
    <dbReference type="NCBI Taxonomy" id="55169"/>
    <lineage>
        <taxon>Eukaryota</taxon>
        <taxon>Fungi</taxon>
        <taxon>Dikarya</taxon>
        <taxon>Ascomycota</taxon>
        <taxon>Pezizomycotina</taxon>
        <taxon>Dothideomycetes</taxon>
        <taxon>Dothideomycetes incertae sedis</taxon>
        <taxon>Botryosphaeriales</taxon>
        <taxon>Botryosphaeriaceae</taxon>
        <taxon>Botryosphaeria</taxon>
    </lineage>
</organism>
<evidence type="ECO:0000256" key="1">
    <source>
        <dbReference type="SAM" id="Phobius"/>
    </source>
</evidence>
<dbReference type="EMBL" id="WWBZ02000051">
    <property type="protein sequence ID" value="KAF4304579.1"/>
    <property type="molecule type" value="Genomic_DNA"/>
</dbReference>
<evidence type="ECO:0000313" key="2">
    <source>
        <dbReference type="EMBL" id="KAF4304579.1"/>
    </source>
</evidence>
<gene>
    <name evidence="2" type="ORF">GTA08_BOTSDO07941</name>
</gene>
<evidence type="ECO:0000313" key="3">
    <source>
        <dbReference type="Proteomes" id="UP000572817"/>
    </source>
</evidence>
<keyword evidence="1" id="KW-0472">Membrane</keyword>
<feature type="transmembrane region" description="Helical" evidence="1">
    <location>
        <begin position="6"/>
        <end position="25"/>
    </location>
</feature>
<dbReference type="OrthoDB" id="10514994at2759"/>
<accession>A0A8H4IQL0</accession>
<dbReference type="AlphaFoldDB" id="A0A8H4IQL0"/>
<reference evidence="2" key="1">
    <citation type="submission" date="2020-04" db="EMBL/GenBank/DDBJ databases">
        <title>Genome Assembly and Annotation of Botryosphaeria dothidea sdau 11-99, a Latent Pathogen of Apple Fruit Ring Rot in China.</title>
        <authorList>
            <person name="Yu C."/>
            <person name="Diao Y."/>
            <person name="Lu Q."/>
            <person name="Zhao J."/>
            <person name="Cui S."/>
            <person name="Peng C."/>
            <person name="He B."/>
            <person name="Liu H."/>
        </authorList>
    </citation>
    <scope>NUCLEOTIDE SEQUENCE [LARGE SCALE GENOMIC DNA]</scope>
    <source>
        <strain evidence="2">Sdau11-99</strain>
    </source>
</reference>
<keyword evidence="3" id="KW-1185">Reference proteome</keyword>
<proteinExistence type="predicted"/>